<sequence>MVNGQRIRSSTTYAASGSAPKLNSAVCFASIFPIPSSNKQVTSLQHPAFLFLYVIDNTDCLGN</sequence>
<organism evidence="1 2">
    <name type="scientific">Parascaris univalens</name>
    <name type="common">Nematode worm</name>
    <dbReference type="NCBI Taxonomy" id="6257"/>
    <lineage>
        <taxon>Eukaryota</taxon>
        <taxon>Metazoa</taxon>
        <taxon>Ecdysozoa</taxon>
        <taxon>Nematoda</taxon>
        <taxon>Chromadorea</taxon>
        <taxon>Rhabditida</taxon>
        <taxon>Spirurina</taxon>
        <taxon>Ascaridomorpha</taxon>
        <taxon>Ascaridoidea</taxon>
        <taxon>Ascarididae</taxon>
        <taxon>Parascaris</taxon>
    </lineage>
</organism>
<accession>A0A915B3S8</accession>
<dbReference type="WBParaSite" id="PgR025_g094_t01">
    <property type="protein sequence ID" value="PgR025_g094_t01"/>
    <property type="gene ID" value="PgR025_g094"/>
</dbReference>
<evidence type="ECO:0000313" key="2">
    <source>
        <dbReference type="WBParaSite" id="PgR025_g094_t01"/>
    </source>
</evidence>
<reference evidence="2" key="1">
    <citation type="submission" date="2022-11" db="UniProtKB">
        <authorList>
            <consortium name="WormBaseParasite"/>
        </authorList>
    </citation>
    <scope>IDENTIFICATION</scope>
</reference>
<proteinExistence type="predicted"/>
<dbReference type="AlphaFoldDB" id="A0A915B3S8"/>
<name>A0A915B3S8_PARUN</name>
<protein>
    <submittedName>
        <fullName evidence="2">Uncharacterized protein</fullName>
    </submittedName>
</protein>
<dbReference type="Proteomes" id="UP000887569">
    <property type="component" value="Unplaced"/>
</dbReference>
<evidence type="ECO:0000313" key="1">
    <source>
        <dbReference type="Proteomes" id="UP000887569"/>
    </source>
</evidence>
<keyword evidence="1" id="KW-1185">Reference proteome</keyword>